<dbReference type="PANTHER" id="PTHR36054">
    <property type="entry name" value="PROTEIN SICKLE"/>
    <property type="match status" value="1"/>
</dbReference>
<dbReference type="GO" id="GO:0000398">
    <property type="term" value="P:mRNA splicing, via spliceosome"/>
    <property type="evidence" value="ECO:0007669"/>
    <property type="project" value="InterPro"/>
</dbReference>
<accession>A0A498JA94</accession>
<evidence type="ECO:0000256" key="1">
    <source>
        <dbReference type="SAM" id="MobiDB-lite"/>
    </source>
</evidence>
<feature type="region of interest" description="Disordered" evidence="1">
    <location>
        <begin position="308"/>
        <end position="334"/>
    </location>
</feature>
<feature type="region of interest" description="Disordered" evidence="1">
    <location>
        <begin position="88"/>
        <end position="115"/>
    </location>
</feature>
<feature type="compositionally biased region" description="Polar residues" evidence="1">
    <location>
        <begin position="322"/>
        <end position="334"/>
    </location>
</feature>
<dbReference type="PANTHER" id="PTHR36054:SF2">
    <property type="entry name" value="PROTEIN SICKLE"/>
    <property type="match status" value="1"/>
</dbReference>
<feature type="region of interest" description="Disordered" evidence="1">
    <location>
        <begin position="1"/>
        <end position="27"/>
    </location>
</feature>
<feature type="compositionally biased region" description="Pro residues" evidence="1">
    <location>
        <begin position="194"/>
        <end position="223"/>
    </location>
</feature>
<organism evidence="2 3">
    <name type="scientific">Malus domestica</name>
    <name type="common">Apple</name>
    <name type="synonym">Pyrus malus</name>
    <dbReference type="NCBI Taxonomy" id="3750"/>
    <lineage>
        <taxon>Eukaryota</taxon>
        <taxon>Viridiplantae</taxon>
        <taxon>Streptophyta</taxon>
        <taxon>Embryophyta</taxon>
        <taxon>Tracheophyta</taxon>
        <taxon>Spermatophyta</taxon>
        <taxon>Magnoliopsida</taxon>
        <taxon>eudicotyledons</taxon>
        <taxon>Gunneridae</taxon>
        <taxon>Pentapetalae</taxon>
        <taxon>rosids</taxon>
        <taxon>fabids</taxon>
        <taxon>Rosales</taxon>
        <taxon>Rosaceae</taxon>
        <taxon>Amygdaloideae</taxon>
        <taxon>Maleae</taxon>
        <taxon>Malus</taxon>
    </lineage>
</organism>
<sequence length="358" mass="38970">MDESEKRKERLRAMRVEAEETEASHNVTTSAVPGYLSNPLAEDTTAIPVLEEPCAPFRFDFYSDPMAAFSSDNKRIKVGDQIAQDNFRHSNTGGFPGARLPSPLSGGPRNPQMTASPVHQFQRIYSPDQRMYQVLGSYQNFSPQRSPIGMERPFPMHHGNRPEVWNGAEFRPPASPGYGPQGSPRFRPQGSPGFRPPGSPRFQPPGSPGFRPPTSPGFRPPGSPGSIIGQGRGHWFSHTPRPQSVHGGSPSPSSSSGRGGWRGSHGRAMDRQSGPERFYNASMVEDPWKFLEPVIWKGVDTPLRCLNTHGSSKPSIGRSSSTNNASISEALNKSMPQPSLAEFLAASLNEAVNDAPST</sequence>
<dbReference type="STRING" id="3750.A0A498JA94"/>
<feature type="region of interest" description="Disordered" evidence="1">
    <location>
        <begin position="142"/>
        <end position="274"/>
    </location>
</feature>
<dbReference type="OrthoDB" id="1935385at2759"/>
<dbReference type="InterPro" id="IPR039292">
    <property type="entry name" value="SICKLE"/>
</dbReference>
<feature type="compositionally biased region" description="Low complexity" evidence="1">
    <location>
        <begin position="184"/>
        <end position="193"/>
    </location>
</feature>
<feature type="compositionally biased region" description="Basic and acidic residues" evidence="1">
    <location>
        <begin position="1"/>
        <end position="18"/>
    </location>
</feature>
<keyword evidence="3" id="KW-1185">Reference proteome</keyword>
<dbReference type="AlphaFoldDB" id="A0A498JA94"/>
<feature type="compositionally biased region" description="Low complexity" evidence="1">
    <location>
        <begin position="246"/>
        <end position="256"/>
    </location>
</feature>
<gene>
    <name evidence="2" type="ORF">DVH24_033524</name>
</gene>
<evidence type="ECO:0000313" key="3">
    <source>
        <dbReference type="Proteomes" id="UP000290289"/>
    </source>
</evidence>
<feature type="compositionally biased region" description="Low complexity" evidence="1">
    <location>
        <begin position="311"/>
        <end position="321"/>
    </location>
</feature>
<dbReference type="Proteomes" id="UP000290289">
    <property type="component" value="Chromosome 8"/>
</dbReference>
<dbReference type="GO" id="GO:0035196">
    <property type="term" value="P:miRNA processing"/>
    <property type="evidence" value="ECO:0007669"/>
    <property type="project" value="InterPro"/>
</dbReference>
<reference evidence="2 3" key="1">
    <citation type="submission" date="2018-10" db="EMBL/GenBank/DDBJ databases">
        <title>A high-quality apple genome assembly.</title>
        <authorList>
            <person name="Hu J."/>
        </authorList>
    </citation>
    <scope>NUCLEOTIDE SEQUENCE [LARGE SCALE GENOMIC DNA]</scope>
    <source>
        <strain evidence="3">cv. HFTH1</strain>
        <tissue evidence="2">Young leaf</tissue>
    </source>
</reference>
<comment type="caution">
    <text evidence="2">The sequence shown here is derived from an EMBL/GenBank/DDBJ whole genome shotgun (WGS) entry which is preliminary data.</text>
</comment>
<dbReference type="EMBL" id="RDQH01000334">
    <property type="protein sequence ID" value="RXH92628.1"/>
    <property type="molecule type" value="Genomic_DNA"/>
</dbReference>
<protein>
    <submittedName>
        <fullName evidence="2">Uncharacterized protein</fullName>
    </submittedName>
</protein>
<name>A0A498JA94_MALDO</name>
<evidence type="ECO:0000313" key="2">
    <source>
        <dbReference type="EMBL" id="RXH92628.1"/>
    </source>
</evidence>
<proteinExistence type="predicted"/>